<proteinExistence type="predicted"/>
<gene>
    <name evidence="1" type="ORF">NDI86_07025</name>
</gene>
<name>A0ABU2FNN9_9EURY</name>
<dbReference type="EMBL" id="JAMQOS010000002">
    <property type="protein sequence ID" value="MDS0281872.1"/>
    <property type="molecule type" value="Genomic_DNA"/>
</dbReference>
<keyword evidence="2" id="KW-1185">Reference proteome</keyword>
<organism evidence="1 2">
    <name type="scientific">Haloarcula onubensis</name>
    <dbReference type="NCBI Taxonomy" id="2950539"/>
    <lineage>
        <taxon>Archaea</taxon>
        <taxon>Methanobacteriati</taxon>
        <taxon>Methanobacteriota</taxon>
        <taxon>Stenosarchaea group</taxon>
        <taxon>Halobacteria</taxon>
        <taxon>Halobacteriales</taxon>
        <taxon>Haloarculaceae</taxon>
        <taxon>Haloarcula</taxon>
    </lineage>
</organism>
<evidence type="ECO:0008006" key="3">
    <source>
        <dbReference type="Google" id="ProtNLM"/>
    </source>
</evidence>
<reference evidence="1 2" key="1">
    <citation type="submission" date="2022-06" db="EMBL/GenBank/DDBJ databases">
        <title>Halomicroarcula sp. a new haloarchaeum isolate from saline soil.</title>
        <authorList>
            <person name="Strakova D."/>
            <person name="Galisteo C."/>
            <person name="Sanchez-Porro C."/>
            <person name="Ventosa A."/>
        </authorList>
    </citation>
    <scope>NUCLEOTIDE SEQUENCE [LARGE SCALE GENOMIC DNA]</scope>
    <source>
        <strain evidence="1 2">S3CR25-11</strain>
    </source>
</reference>
<dbReference type="RefSeq" id="WP_310899710.1">
    <property type="nucleotide sequence ID" value="NZ_JAMQOS010000002.1"/>
</dbReference>
<dbReference type="Proteomes" id="UP001268864">
    <property type="component" value="Unassembled WGS sequence"/>
</dbReference>
<evidence type="ECO:0000313" key="2">
    <source>
        <dbReference type="Proteomes" id="UP001268864"/>
    </source>
</evidence>
<comment type="caution">
    <text evidence="1">The sequence shown here is derived from an EMBL/GenBank/DDBJ whole genome shotgun (WGS) entry which is preliminary data.</text>
</comment>
<evidence type="ECO:0000313" key="1">
    <source>
        <dbReference type="EMBL" id="MDS0281872.1"/>
    </source>
</evidence>
<protein>
    <recommendedName>
        <fullName evidence="3">Small CPxCG-related zinc finger protein</fullName>
    </recommendedName>
</protein>
<sequence>MENCDNCNDEVGHVWKYRRPTETMTYWREERRCASCHPRIQERFGQAGT</sequence>
<accession>A0ABU2FNN9</accession>